<evidence type="ECO:0000256" key="1">
    <source>
        <dbReference type="SAM" id="MobiDB-lite"/>
    </source>
</evidence>
<feature type="compositionally biased region" description="Basic residues" evidence="1">
    <location>
        <begin position="122"/>
        <end position="139"/>
    </location>
</feature>
<dbReference type="Ensembl" id="ENSPCOT00000016508.1">
    <property type="protein sequence ID" value="ENSPCOP00000006027.1"/>
    <property type="gene ID" value="ENSPCOG00000014088.1"/>
</dbReference>
<reference evidence="2" key="1">
    <citation type="submission" date="2025-08" db="UniProtKB">
        <authorList>
            <consortium name="Ensembl"/>
        </authorList>
    </citation>
    <scope>IDENTIFICATION</scope>
</reference>
<feature type="region of interest" description="Disordered" evidence="1">
    <location>
        <begin position="389"/>
        <end position="411"/>
    </location>
</feature>
<evidence type="ECO:0000313" key="2">
    <source>
        <dbReference type="Ensembl" id="ENSPCOP00000006027.1"/>
    </source>
</evidence>
<feature type="region of interest" description="Disordered" evidence="1">
    <location>
        <begin position="119"/>
        <end position="171"/>
    </location>
</feature>
<organism evidence="2 3">
    <name type="scientific">Propithecus coquereli</name>
    <name type="common">Coquerel's sifaka</name>
    <name type="synonym">Propithecus verreauxi coquereli</name>
    <dbReference type="NCBI Taxonomy" id="379532"/>
    <lineage>
        <taxon>Eukaryota</taxon>
        <taxon>Metazoa</taxon>
        <taxon>Chordata</taxon>
        <taxon>Craniata</taxon>
        <taxon>Vertebrata</taxon>
        <taxon>Euteleostomi</taxon>
        <taxon>Mammalia</taxon>
        <taxon>Eutheria</taxon>
        <taxon>Euarchontoglires</taxon>
        <taxon>Primates</taxon>
        <taxon>Strepsirrhini</taxon>
        <taxon>Lemuriformes</taxon>
        <taxon>Indriidae</taxon>
        <taxon>Propithecus</taxon>
    </lineage>
</organism>
<dbReference type="PANTHER" id="PTHR36861">
    <property type="entry name" value="COILED-COIL DOMAIN-CONTAINING PROTEIN 116"/>
    <property type="match status" value="1"/>
</dbReference>
<name>A0A2K6EWB2_PROCO</name>
<keyword evidence="3" id="KW-1185">Reference proteome</keyword>
<protein>
    <submittedName>
        <fullName evidence="2">Coiled-coil domain containing 116</fullName>
    </submittedName>
</protein>
<dbReference type="InterPro" id="IPR031532">
    <property type="entry name" value="DUF4702"/>
</dbReference>
<accession>A0A2K6EWB2</accession>
<dbReference type="GeneTree" id="ENSGT00390000002259"/>
<dbReference type="GO" id="GO:0005813">
    <property type="term" value="C:centrosome"/>
    <property type="evidence" value="ECO:0007669"/>
    <property type="project" value="Ensembl"/>
</dbReference>
<dbReference type="Pfam" id="PF15774">
    <property type="entry name" value="DUF4702"/>
    <property type="match status" value="1"/>
</dbReference>
<dbReference type="Proteomes" id="UP000233160">
    <property type="component" value="Unassembled WGS sequence"/>
</dbReference>
<dbReference type="AlphaFoldDB" id="A0A2K6EWB2"/>
<dbReference type="PANTHER" id="PTHR36861:SF1">
    <property type="entry name" value="COILED-COIL DOMAIN-CONTAINING PROTEIN 116"/>
    <property type="match status" value="1"/>
</dbReference>
<dbReference type="STRING" id="379532.ENSPCOP00000006027"/>
<feature type="compositionally biased region" description="Basic and acidic residues" evidence="1">
    <location>
        <begin position="536"/>
        <end position="557"/>
    </location>
</feature>
<dbReference type="OMA" id="PCHSLYT"/>
<sequence>MANRRHHSGYLADDEARHFTYVARVQSPKKPLFREMGPTSKLGREPHLPSMYGSSALRCHRQNKTGPEPFGSFLDFLTEGQVLESLQTVVEEATERMTAVKTEAGVPLVEVQDPVEMPSDRRRVHARPSLRTVHRHRARPSLCTGRPNNYPSCSSSTSDSHSSLKAGQLGSHSWDSDLRARGLSSLPPVTDELLLEKNLKRLLRLENKGKGLSQSCSQKDSLLWDSVGSQTGSQRSQEQPLSWFSGLLDSSSGTPESSDLGPGERELMFLKQEFNKEIKSLLNQPASSDLPGYYSLREPHRTLDFLAEHHLFPVLQGVVSQAVDKLSGARRRDGCPLFPANFESTSGLPEPCDSLPTTDSSSRMFCRKINSRQDSPSTSSAQMATKFRLKNPGSKFSKKQPLPPISSKPSTSHFGNPCYEELNFLTQQAVSLLIRKYKFENNLNKQLGFISFPVTEMLMDLNLGFKNVKGSHIHLSSNINRTCLRHKLEKAERAWHPLSTELLSTQPPSTSQKPVTAEDQTLRMYFGTGVGSSPPKSKETPTGKDSEYSDRVEVDDE</sequence>
<reference evidence="2" key="2">
    <citation type="submission" date="2025-09" db="UniProtKB">
        <authorList>
            <consortium name="Ensembl"/>
        </authorList>
    </citation>
    <scope>IDENTIFICATION</scope>
</reference>
<evidence type="ECO:0000313" key="3">
    <source>
        <dbReference type="Proteomes" id="UP000233160"/>
    </source>
</evidence>
<feature type="compositionally biased region" description="Low complexity" evidence="1">
    <location>
        <begin position="152"/>
        <end position="163"/>
    </location>
</feature>
<gene>
    <name evidence="2" type="primary">CCDC116</name>
</gene>
<proteinExistence type="predicted"/>
<feature type="region of interest" description="Disordered" evidence="1">
    <location>
        <begin position="525"/>
        <end position="557"/>
    </location>
</feature>